<dbReference type="eggNOG" id="COG2207">
    <property type="taxonomic scope" value="Bacteria"/>
</dbReference>
<dbReference type="InterPro" id="IPR009057">
    <property type="entry name" value="Homeodomain-like_sf"/>
</dbReference>
<dbReference type="Gene3D" id="1.10.10.60">
    <property type="entry name" value="Homeodomain-like"/>
    <property type="match status" value="2"/>
</dbReference>
<dbReference type="Pfam" id="PF17853">
    <property type="entry name" value="GGDEF_2"/>
    <property type="match status" value="1"/>
</dbReference>
<feature type="domain" description="Response regulatory" evidence="11">
    <location>
        <begin position="2"/>
        <end position="119"/>
    </location>
</feature>
<protein>
    <submittedName>
        <fullName evidence="12">Response regulator</fullName>
    </submittedName>
</protein>
<keyword evidence="4" id="KW-0902">Two-component regulatory system</keyword>
<feature type="domain" description="HTH araC/xylS-type" evidence="10">
    <location>
        <begin position="436"/>
        <end position="532"/>
    </location>
</feature>
<proteinExistence type="predicted"/>
<dbReference type="GO" id="GO:0005737">
    <property type="term" value="C:cytoplasm"/>
    <property type="evidence" value="ECO:0007669"/>
    <property type="project" value="UniProtKB-SubCell"/>
</dbReference>
<dbReference type="PROSITE" id="PS00041">
    <property type="entry name" value="HTH_ARAC_FAMILY_1"/>
    <property type="match status" value="1"/>
</dbReference>
<keyword evidence="9" id="KW-0175">Coiled coil</keyword>
<dbReference type="InterPro" id="IPR011006">
    <property type="entry name" value="CheY-like_superfamily"/>
</dbReference>
<keyword evidence="3 8" id="KW-0597">Phosphoprotein</keyword>
<reference evidence="12 13" key="1">
    <citation type="submission" date="2014-06" db="EMBL/GenBank/DDBJ databases">
        <title>Draft genome sequence of Paenibacillus sp. MSt1.</title>
        <authorList>
            <person name="Aw Y.K."/>
            <person name="Ong K.S."/>
            <person name="Gan H.M."/>
            <person name="Lee S.M."/>
        </authorList>
    </citation>
    <scope>NUCLEOTIDE SEQUENCE [LARGE SCALE GENOMIC DNA]</scope>
    <source>
        <strain evidence="12 13">MSt1</strain>
    </source>
</reference>
<dbReference type="Pfam" id="PF00072">
    <property type="entry name" value="Response_reg"/>
    <property type="match status" value="1"/>
</dbReference>
<feature type="coiled-coil region" evidence="9">
    <location>
        <begin position="109"/>
        <end position="136"/>
    </location>
</feature>
<dbReference type="SMART" id="SM00448">
    <property type="entry name" value="REC"/>
    <property type="match status" value="1"/>
</dbReference>
<dbReference type="RefSeq" id="WP_036677932.1">
    <property type="nucleotide sequence ID" value="NZ_JNVM01000005.1"/>
</dbReference>
<evidence type="ECO:0000256" key="7">
    <source>
        <dbReference type="ARBA" id="ARBA00023163"/>
    </source>
</evidence>
<name>A0A081P7W8_9BACL</name>
<accession>A0A081P7W8</accession>
<evidence type="ECO:0000256" key="1">
    <source>
        <dbReference type="ARBA" id="ARBA00004496"/>
    </source>
</evidence>
<evidence type="ECO:0000256" key="3">
    <source>
        <dbReference type="ARBA" id="ARBA00022553"/>
    </source>
</evidence>
<evidence type="ECO:0000259" key="11">
    <source>
        <dbReference type="PROSITE" id="PS50110"/>
    </source>
</evidence>
<dbReference type="eggNOG" id="COG4753">
    <property type="taxonomic scope" value="Bacteria"/>
</dbReference>
<evidence type="ECO:0000256" key="6">
    <source>
        <dbReference type="ARBA" id="ARBA00023125"/>
    </source>
</evidence>
<keyword evidence="5" id="KW-0805">Transcription regulation</keyword>
<dbReference type="InterPro" id="IPR020449">
    <property type="entry name" value="Tscrpt_reg_AraC-type_HTH"/>
</dbReference>
<keyword evidence="2" id="KW-0963">Cytoplasm</keyword>
<evidence type="ECO:0000259" key="10">
    <source>
        <dbReference type="PROSITE" id="PS01124"/>
    </source>
</evidence>
<feature type="modified residue" description="4-aspartylphosphate" evidence="8">
    <location>
        <position position="54"/>
    </location>
</feature>
<dbReference type="PANTHER" id="PTHR42713">
    <property type="entry name" value="HISTIDINE KINASE-RELATED"/>
    <property type="match status" value="1"/>
</dbReference>
<dbReference type="InterPro" id="IPR051552">
    <property type="entry name" value="HptR"/>
</dbReference>
<evidence type="ECO:0000256" key="4">
    <source>
        <dbReference type="ARBA" id="ARBA00023012"/>
    </source>
</evidence>
<dbReference type="InterPro" id="IPR001789">
    <property type="entry name" value="Sig_transdc_resp-reg_receiver"/>
</dbReference>
<evidence type="ECO:0000256" key="2">
    <source>
        <dbReference type="ARBA" id="ARBA00022490"/>
    </source>
</evidence>
<dbReference type="PRINTS" id="PR00032">
    <property type="entry name" value="HTHARAC"/>
</dbReference>
<dbReference type="InterPro" id="IPR041522">
    <property type="entry name" value="CdaR_GGDEF"/>
</dbReference>
<organism evidence="12 13">
    <name type="scientific">Paenibacillus tyrfis</name>
    <dbReference type="NCBI Taxonomy" id="1501230"/>
    <lineage>
        <taxon>Bacteria</taxon>
        <taxon>Bacillati</taxon>
        <taxon>Bacillota</taxon>
        <taxon>Bacilli</taxon>
        <taxon>Bacillales</taxon>
        <taxon>Paenibacillaceae</taxon>
        <taxon>Paenibacillus</taxon>
    </lineage>
</organism>
<dbReference type="InterPro" id="IPR018062">
    <property type="entry name" value="HTH_AraC-typ_CS"/>
</dbReference>
<dbReference type="OrthoDB" id="2508795at2"/>
<evidence type="ECO:0000313" key="13">
    <source>
        <dbReference type="Proteomes" id="UP000028123"/>
    </source>
</evidence>
<keyword evidence="7" id="KW-0804">Transcription</keyword>
<dbReference type="PROSITE" id="PS01124">
    <property type="entry name" value="HTH_ARAC_FAMILY_2"/>
    <property type="match status" value="1"/>
</dbReference>
<evidence type="ECO:0000256" key="5">
    <source>
        <dbReference type="ARBA" id="ARBA00023015"/>
    </source>
</evidence>
<dbReference type="GO" id="GO:0003700">
    <property type="term" value="F:DNA-binding transcription factor activity"/>
    <property type="evidence" value="ECO:0007669"/>
    <property type="project" value="InterPro"/>
</dbReference>
<gene>
    <name evidence="12" type="ORF">ET33_28935</name>
</gene>
<dbReference type="Pfam" id="PF12833">
    <property type="entry name" value="HTH_18"/>
    <property type="match status" value="1"/>
</dbReference>
<dbReference type="AlphaFoldDB" id="A0A081P7W8"/>
<dbReference type="SUPFAM" id="SSF46689">
    <property type="entry name" value="Homeodomain-like"/>
    <property type="match status" value="2"/>
</dbReference>
<evidence type="ECO:0000313" key="12">
    <source>
        <dbReference type="EMBL" id="KEQ26791.1"/>
    </source>
</evidence>
<keyword evidence="13" id="KW-1185">Reference proteome</keyword>
<dbReference type="CDD" id="cd17536">
    <property type="entry name" value="REC_YesN-like"/>
    <property type="match status" value="1"/>
</dbReference>
<dbReference type="SMART" id="SM00342">
    <property type="entry name" value="HTH_ARAC"/>
    <property type="match status" value="1"/>
</dbReference>
<evidence type="ECO:0000256" key="8">
    <source>
        <dbReference type="PROSITE-ProRule" id="PRU00169"/>
    </source>
</evidence>
<dbReference type="PROSITE" id="PS50110">
    <property type="entry name" value="RESPONSE_REGULATORY"/>
    <property type="match status" value="1"/>
</dbReference>
<dbReference type="InterPro" id="IPR018060">
    <property type="entry name" value="HTH_AraC"/>
</dbReference>
<dbReference type="Proteomes" id="UP000028123">
    <property type="component" value="Unassembled WGS sequence"/>
</dbReference>
<evidence type="ECO:0000256" key="9">
    <source>
        <dbReference type="SAM" id="Coils"/>
    </source>
</evidence>
<dbReference type="GO" id="GO:0000160">
    <property type="term" value="P:phosphorelay signal transduction system"/>
    <property type="evidence" value="ECO:0007669"/>
    <property type="project" value="UniProtKB-KW"/>
</dbReference>
<keyword evidence="6" id="KW-0238">DNA-binding</keyword>
<dbReference type="GO" id="GO:0043565">
    <property type="term" value="F:sequence-specific DNA binding"/>
    <property type="evidence" value="ECO:0007669"/>
    <property type="project" value="InterPro"/>
</dbReference>
<dbReference type="Gene3D" id="3.40.50.2300">
    <property type="match status" value="1"/>
</dbReference>
<comment type="subcellular location">
    <subcellularLocation>
        <location evidence="1">Cytoplasm</location>
    </subcellularLocation>
</comment>
<dbReference type="SUPFAM" id="SSF52172">
    <property type="entry name" value="CheY-like"/>
    <property type="match status" value="1"/>
</dbReference>
<sequence length="532" mass="60377">MNLFIVEDEIRLRNSLMHHIPWEDHGIEVIGTAENGLEALRLFERKKPDIVLLDIEMPQMDGITLARKLQELDPLVKLIILSGHDNFEFAQAAMDVGVMKYLLKPAGDVEILKAVLEAAEQLRQELERISNQAMLQEKWRQHLPQLRSSFFRRWAEGAYSLREAMQYGKDVQLDLEPDRQLAVAILDMDPLPEAETRFGPKDRQLLLFSLHSIVSELLQRSGHWSFTDPEGRTVILFDAGPDEDPNDVLLHAHTIVTRLLGKVKECLKLTASAGICGATGGPEELHKLYAQAGKALLCRKVYGRDITIPYREEPEGTSALTLQPTLEKGLEIALETGDPGKAEELASALWTEGMDRAASVDDVHEHVLYFVSLLTRTVQRQGWRVKEVTGEDYVFFQNPLLLTTKEQIQAWLSRTVRHIAAYVQNQRQCISHDTVRTILDIVEKELDSELTLHTVADRLYVNSSYLSRLFKQETGKPFSTYVLERKMEAAKAALLKGAKVYDAAMLAGYRDVSYFTKVFRKYWGVTPGEMKP</sequence>
<dbReference type="PANTHER" id="PTHR42713:SF3">
    <property type="entry name" value="TRANSCRIPTIONAL REGULATORY PROTEIN HPTR"/>
    <property type="match status" value="1"/>
</dbReference>
<dbReference type="EMBL" id="JNVM01000005">
    <property type="protein sequence ID" value="KEQ26791.1"/>
    <property type="molecule type" value="Genomic_DNA"/>
</dbReference>
<comment type="caution">
    <text evidence="12">The sequence shown here is derived from an EMBL/GenBank/DDBJ whole genome shotgun (WGS) entry which is preliminary data.</text>
</comment>